<sequence length="76" mass="8230">MPERKVVHVVPHGDQWAVRSEGSERAASVHSTQAEAIGAARTIAVNAGLGQVVVHRPDGRIREEHTYGRDPFPPKG</sequence>
<dbReference type="InterPro" id="IPR018691">
    <property type="entry name" value="DUF2188"/>
</dbReference>
<evidence type="ECO:0000313" key="1">
    <source>
        <dbReference type="EMBL" id="HGK28303.1"/>
    </source>
</evidence>
<dbReference type="EMBL" id="DSUT01000102">
    <property type="protein sequence ID" value="HGK28303.1"/>
    <property type="molecule type" value="Genomic_DNA"/>
</dbReference>
<reference evidence="1" key="1">
    <citation type="journal article" date="2020" name="mSystems">
        <title>Genome- and Community-Level Interaction Insights into Carbon Utilization and Element Cycling Functions of Hydrothermarchaeota in Hydrothermal Sediment.</title>
        <authorList>
            <person name="Zhou Z."/>
            <person name="Liu Y."/>
            <person name="Xu W."/>
            <person name="Pan J."/>
            <person name="Luo Z.H."/>
            <person name="Li M."/>
        </authorList>
    </citation>
    <scope>NUCLEOTIDE SEQUENCE [LARGE SCALE GENOMIC DNA]</scope>
    <source>
        <strain evidence="1">SpSt-488</strain>
    </source>
</reference>
<dbReference type="Pfam" id="PF09954">
    <property type="entry name" value="DUF2188"/>
    <property type="match status" value="1"/>
</dbReference>
<dbReference type="AlphaFoldDB" id="A0A7C4CBI3"/>
<accession>A0A7C4CBI3</accession>
<comment type="caution">
    <text evidence="1">The sequence shown here is derived from an EMBL/GenBank/DDBJ whole genome shotgun (WGS) entry which is preliminary data.</text>
</comment>
<gene>
    <name evidence="1" type="ORF">ENS41_05040</name>
</gene>
<proteinExistence type="predicted"/>
<organism evidence="1">
    <name type="scientific">candidate division WOR-3 bacterium</name>
    <dbReference type="NCBI Taxonomy" id="2052148"/>
    <lineage>
        <taxon>Bacteria</taxon>
        <taxon>Bacteria division WOR-3</taxon>
    </lineage>
</organism>
<name>A0A7C4CBI3_UNCW3</name>
<protein>
    <submittedName>
        <fullName evidence="1">DUF2188 domain-containing protein</fullName>
    </submittedName>
</protein>